<dbReference type="EMBL" id="LN899822">
    <property type="protein sequence ID" value="CUV61407.1"/>
    <property type="molecule type" value="Genomic_DNA"/>
</dbReference>
<dbReference type="EMBL" id="LN899826">
    <property type="protein sequence ID" value="CUV39579.1"/>
    <property type="molecule type" value="Genomic_DNA"/>
</dbReference>
<proteinExistence type="predicted"/>
<protein>
    <submittedName>
        <fullName evidence="1">Uncharacterized protein</fullName>
    </submittedName>
</protein>
<gene>
    <name evidence="4" type="ORF">RD1301_v1_1480003</name>
    <name evidence="1" type="ORF">RUN1744_v1_1560003</name>
    <name evidence="2" type="ORF">TD1301_v1_1280002</name>
    <name evidence="3" type="ORF">TF3108_v1_300024</name>
</gene>
<accession>A0A0S4UW06</accession>
<dbReference type="AlphaFoldDB" id="A0A0S4UW06"/>
<evidence type="ECO:0000313" key="1">
    <source>
        <dbReference type="EMBL" id="CUV26416.1"/>
    </source>
</evidence>
<dbReference type="EMBL" id="LN899823">
    <property type="protein sequence ID" value="CUV26416.1"/>
    <property type="molecule type" value="Genomic_DNA"/>
</dbReference>
<sequence>MMGNEMNEPYLALYVRDGVLFFTKKLPKESEPREILEIGVDEVISDEFDEAAKKLGTTVLGILSLWHKDAFHGWGISSQAGEDEAEDDFYIANRLISESVSKKTAAHVQSIDLLLNQAASKNEDAKKFLEESWSIIRERLASFGN</sequence>
<name>A0A0S4UW06_RALSL</name>
<evidence type="ECO:0000313" key="3">
    <source>
        <dbReference type="EMBL" id="CUV39579.1"/>
    </source>
</evidence>
<evidence type="ECO:0000313" key="2">
    <source>
        <dbReference type="EMBL" id="CUV35196.1"/>
    </source>
</evidence>
<reference evidence="1" key="1">
    <citation type="submission" date="2015-10" db="EMBL/GenBank/DDBJ databases">
        <authorList>
            <person name="Gilbert D.G."/>
        </authorList>
    </citation>
    <scope>NUCLEOTIDE SEQUENCE</scope>
    <source>
        <strain evidence="1">Phyl III-seqv23</strain>
    </source>
</reference>
<dbReference type="EMBL" id="LN899825">
    <property type="protein sequence ID" value="CUV35196.1"/>
    <property type="molecule type" value="Genomic_DNA"/>
</dbReference>
<evidence type="ECO:0000313" key="4">
    <source>
        <dbReference type="EMBL" id="CUV61407.1"/>
    </source>
</evidence>
<organism evidence="1">
    <name type="scientific">Ralstonia solanacearum</name>
    <name type="common">Pseudomonas solanacearum</name>
    <dbReference type="NCBI Taxonomy" id="305"/>
    <lineage>
        <taxon>Bacteria</taxon>
        <taxon>Pseudomonadati</taxon>
        <taxon>Pseudomonadota</taxon>
        <taxon>Betaproteobacteria</taxon>
        <taxon>Burkholderiales</taxon>
        <taxon>Burkholderiaceae</taxon>
        <taxon>Ralstonia</taxon>
        <taxon>Ralstonia solanacearum species complex</taxon>
    </lineage>
</organism>